<dbReference type="AlphaFoldDB" id="A0A9P3GKW9"/>
<evidence type="ECO:0000313" key="2">
    <source>
        <dbReference type="Proteomes" id="UP000703269"/>
    </source>
</evidence>
<comment type="caution">
    <text evidence="1">The sequence shown here is derived from an EMBL/GenBank/DDBJ whole genome shotgun (WGS) entry which is preliminary data.</text>
</comment>
<name>A0A9P3GKW9_9APHY</name>
<organism evidence="1 2">
    <name type="scientific">Phanerochaete sordida</name>
    <dbReference type="NCBI Taxonomy" id="48140"/>
    <lineage>
        <taxon>Eukaryota</taxon>
        <taxon>Fungi</taxon>
        <taxon>Dikarya</taxon>
        <taxon>Basidiomycota</taxon>
        <taxon>Agaricomycotina</taxon>
        <taxon>Agaricomycetes</taxon>
        <taxon>Polyporales</taxon>
        <taxon>Phanerochaetaceae</taxon>
        <taxon>Phanerochaete</taxon>
    </lineage>
</organism>
<dbReference type="EMBL" id="BPQB01000056">
    <property type="protein sequence ID" value="GJE96149.1"/>
    <property type="molecule type" value="Genomic_DNA"/>
</dbReference>
<reference evidence="1 2" key="1">
    <citation type="submission" date="2021-08" db="EMBL/GenBank/DDBJ databases">
        <title>Draft Genome Sequence of Phanerochaete sordida strain YK-624.</title>
        <authorList>
            <person name="Mori T."/>
            <person name="Dohra H."/>
            <person name="Suzuki T."/>
            <person name="Kawagishi H."/>
            <person name="Hirai H."/>
        </authorList>
    </citation>
    <scope>NUCLEOTIDE SEQUENCE [LARGE SCALE GENOMIC DNA]</scope>
    <source>
        <strain evidence="1 2">YK-624</strain>
    </source>
</reference>
<accession>A0A9P3GKW9</accession>
<evidence type="ECO:0000313" key="1">
    <source>
        <dbReference type="EMBL" id="GJE96149.1"/>
    </source>
</evidence>
<protein>
    <submittedName>
        <fullName evidence="1">Uncharacterized protein</fullName>
    </submittedName>
</protein>
<keyword evidence="2" id="KW-1185">Reference proteome</keyword>
<dbReference type="Proteomes" id="UP000703269">
    <property type="component" value="Unassembled WGS sequence"/>
</dbReference>
<gene>
    <name evidence="1" type="ORF">PsYK624_123420</name>
</gene>
<dbReference type="OrthoDB" id="10663677at2759"/>
<proteinExistence type="predicted"/>
<sequence length="336" mass="37647">MLFQRITLRSADDVEQLLTFLAAPALFDHAITRYIDSLHLIEDCAAFASIPWSHQVLLRLPLNELRVTRCFKASTDFALWINISFLLFAGKDRAPLNSDLQTAISTFCHLCVSLHRLQHSPPELHAFVIPHISPETRAVAALAYNYRLADIASVELHLDGAEDLQLYTQAASLTCPDFDDAAQYTLLDQLPAIFVATANTCIYRSSINLQLKNSEACRTLVASILESRVFAEPSTFVRRCFRVSPPDNLGYTVADILSAPRSIGEGDQCVTLTTAQRVEWVLRLTWRTNFEITNKRDEYLCELQDAACEMRRVGRRTQGLHRSGCDEGGDEGQARG</sequence>